<evidence type="ECO:0000256" key="1">
    <source>
        <dbReference type="SAM" id="MobiDB-lite"/>
    </source>
</evidence>
<feature type="compositionally biased region" description="Polar residues" evidence="1">
    <location>
        <begin position="15"/>
        <end position="39"/>
    </location>
</feature>
<sequence>MGIPVHQDPSDIDETSPSGMQTDPITTTMTGNQERSPCNVATETYYDYAEELDSDQRDTDNTVLGILRNDNPDLKDDK</sequence>
<protein>
    <submittedName>
        <fullName evidence="2">Uncharacterized protein</fullName>
    </submittedName>
</protein>
<dbReference type="Proteomes" id="UP001140094">
    <property type="component" value="Unassembled WGS sequence"/>
</dbReference>
<proteinExistence type="predicted"/>
<name>A0A9W8LSG3_9FUNG</name>
<reference evidence="2" key="1">
    <citation type="submission" date="2022-07" db="EMBL/GenBank/DDBJ databases">
        <title>Phylogenomic reconstructions and comparative analyses of Kickxellomycotina fungi.</title>
        <authorList>
            <person name="Reynolds N.K."/>
            <person name="Stajich J.E."/>
            <person name="Barry K."/>
            <person name="Grigoriev I.V."/>
            <person name="Crous P."/>
            <person name="Smith M.E."/>
        </authorList>
    </citation>
    <scope>NUCLEOTIDE SEQUENCE</scope>
    <source>
        <strain evidence="2">NRRL 1565</strain>
    </source>
</reference>
<feature type="region of interest" description="Disordered" evidence="1">
    <location>
        <begin position="1"/>
        <end position="39"/>
    </location>
</feature>
<dbReference type="EMBL" id="JANBUO010000813">
    <property type="protein sequence ID" value="KAJ2801429.1"/>
    <property type="molecule type" value="Genomic_DNA"/>
</dbReference>
<gene>
    <name evidence="2" type="ORF">H4R20_003671</name>
</gene>
<keyword evidence="3" id="KW-1185">Reference proteome</keyword>
<accession>A0A9W8LSG3</accession>
<organism evidence="2 3">
    <name type="scientific">Coemansia guatemalensis</name>
    <dbReference type="NCBI Taxonomy" id="2761395"/>
    <lineage>
        <taxon>Eukaryota</taxon>
        <taxon>Fungi</taxon>
        <taxon>Fungi incertae sedis</taxon>
        <taxon>Zoopagomycota</taxon>
        <taxon>Kickxellomycotina</taxon>
        <taxon>Kickxellomycetes</taxon>
        <taxon>Kickxellales</taxon>
        <taxon>Kickxellaceae</taxon>
        <taxon>Coemansia</taxon>
    </lineage>
</organism>
<dbReference type="AlphaFoldDB" id="A0A9W8LSG3"/>
<evidence type="ECO:0000313" key="2">
    <source>
        <dbReference type="EMBL" id="KAJ2801429.1"/>
    </source>
</evidence>
<evidence type="ECO:0000313" key="3">
    <source>
        <dbReference type="Proteomes" id="UP001140094"/>
    </source>
</evidence>
<comment type="caution">
    <text evidence="2">The sequence shown here is derived from an EMBL/GenBank/DDBJ whole genome shotgun (WGS) entry which is preliminary data.</text>
</comment>
<feature type="region of interest" description="Disordered" evidence="1">
    <location>
        <begin position="53"/>
        <end position="78"/>
    </location>
</feature>